<evidence type="ECO:0000256" key="1">
    <source>
        <dbReference type="ARBA" id="ARBA00022722"/>
    </source>
</evidence>
<evidence type="ECO:0000256" key="2">
    <source>
        <dbReference type="ARBA" id="ARBA00022801"/>
    </source>
</evidence>
<reference evidence="8 9" key="1">
    <citation type="submission" date="2020-11" db="EMBL/GenBank/DDBJ databases">
        <title>Kefir isolates.</title>
        <authorList>
            <person name="Marcisauskas S."/>
            <person name="Kim Y."/>
            <person name="Blasche S."/>
        </authorList>
    </citation>
    <scope>NUCLEOTIDE SEQUENCE [LARGE SCALE GENOMIC DNA]</scope>
    <source>
        <strain evidence="8 9">OG2</strain>
    </source>
</reference>
<evidence type="ECO:0000256" key="5">
    <source>
        <dbReference type="ARBA" id="ARBA00029543"/>
    </source>
</evidence>
<dbReference type="InterPro" id="IPR027521">
    <property type="entry name" value="Usb1"/>
</dbReference>
<comment type="caution">
    <text evidence="8">The sequence shown here is derived from an EMBL/GenBank/DDBJ whole genome shotgun (WGS) entry which is preliminary data.</text>
</comment>
<dbReference type="Pfam" id="PF09749">
    <property type="entry name" value="HVSL"/>
    <property type="match status" value="1"/>
</dbReference>
<accession>A0A9P6WA16</accession>
<dbReference type="Gene3D" id="3.90.1140.10">
    <property type="entry name" value="Cyclic phosphodiesterase"/>
    <property type="match status" value="1"/>
</dbReference>
<keyword evidence="4" id="KW-0539">Nucleus</keyword>
<evidence type="ECO:0000256" key="6">
    <source>
        <dbReference type="ARBA" id="ARBA00030030"/>
    </source>
</evidence>
<keyword evidence="8" id="KW-0269">Exonuclease</keyword>
<dbReference type="PANTHER" id="PTHR13522">
    <property type="entry name" value="U6 SNRNA PHOSPHODIESTERASE 1"/>
    <property type="match status" value="1"/>
</dbReference>
<gene>
    <name evidence="8" type="primary">USB1</name>
    <name evidence="8" type="ORF">C6P45_004641</name>
</gene>
<evidence type="ECO:0000256" key="7">
    <source>
        <dbReference type="SAM" id="MobiDB-lite"/>
    </source>
</evidence>
<dbReference type="GO" id="GO:0034477">
    <property type="term" value="P:U6 snRNA 3'-end processing"/>
    <property type="evidence" value="ECO:0007669"/>
    <property type="project" value="InterPro"/>
</dbReference>
<evidence type="ECO:0000256" key="4">
    <source>
        <dbReference type="ARBA" id="ARBA00023242"/>
    </source>
</evidence>
<keyword evidence="9" id="KW-1185">Reference proteome</keyword>
<dbReference type="Proteomes" id="UP000750334">
    <property type="component" value="Unassembled WGS sequence"/>
</dbReference>
<organism evidence="8 9">
    <name type="scientific">Maudiozyma exigua</name>
    <name type="common">Yeast</name>
    <name type="synonym">Kazachstania exigua</name>
    <dbReference type="NCBI Taxonomy" id="34358"/>
    <lineage>
        <taxon>Eukaryota</taxon>
        <taxon>Fungi</taxon>
        <taxon>Dikarya</taxon>
        <taxon>Ascomycota</taxon>
        <taxon>Saccharomycotina</taxon>
        <taxon>Saccharomycetes</taxon>
        <taxon>Saccharomycetales</taxon>
        <taxon>Saccharomycetaceae</taxon>
        <taxon>Maudiozyma</taxon>
    </lineage>
</organism>
<dbReference type="EMBL" id="PUHR01000066">
    <property type="protein sequence ID" value="KAG0668481.1"/>
    <property type="molecule type" value="Genomic_DNA"/>
</dbReference>
<dbReference type="OrthoDB" id="49151at2759"/>
<dbReference type="PANTHER" id="PTHR13522:SF3">
    <property type="entry name" value="U6 SNRNA PHOSPHODIESTERASE 1"/>
    <property type="match status" value="1"/>
</dbReference>
<proteinExistence type="predicted"/>
<sequence length="267" mass="31090">MNLPQSKYDTSSEDNSDDDRLPAIPSSVLDKYHIGPSFTSANSNKEISTMSIKSSAKGFWNTFIYLEWRPTTKDRQQLFKLVTYYTETFKRNGFAMKIKPLYWSDLGSPRSLHVSITSNISFNNVKNRDRLFERLQTEIEKSNIKPFEMRFNEKPKLMTSFSNPKICFMVLDIETEIKKKYIIQLYKIIEKCKEGLDATPIFDLDILQSHMSIAQVYLKENSQFPEIETLNQVFEDEPACNAKIPSFEVNAVKFDKNRESLSIRLPE</sequence>
<evidence type="ECO:0000256" key="3">
    <source>
        <dbReference type="ARBA" id="ARBA00023239"/>
    </source>
</evidence>
<evidence type="ECO:0000313" key="8">
    <source>
        <dbReference type="EMBL" id="KAG0668481.1"/>
    </source>
</evidence>
<name>A0A9P6WA16_MAUEX</name>
<keyword evidence="2" id="KW-0378">Hydrolase</keyword>
<evidence type="ECO:0000313" key="9">
    <source>
        <dbReference type="Proteomes" id="UP000750334"/>
    </source>
</evidence>
<dbReference type="GO" id="GO:0016829">
    <property type="term" value="F:lyase activity"/>
    <property type="evidence" value="ECO:0007669"/>
    <property type="project" value="UniProtKB-KW"/>
</dbReference>
<dbReference type="GO" id="GO:0005634">
    <property type="term" value="C:nucleus"/>
    <property type="evidence" value="ECO:0007669"/>
    <property type="project" value="TreeGrafter"/>
</dbReference>
<keyword evidence="3" id="KW-0456">Lyase</keyword>
<protein>
    <recommendedName>
        <fullName evidence="5">U6 snRNA phosphodiesterase 1</fullName>
    </recommendedName>
    <alternativeName>
        <fullName evidence="6">3'-5' RNA exonuclease USB1</fullName>
    </alternativeName>
</protein>
<feature type="region of interest" description="Disordered" evidence="7">
    <location>
        <begin position="1"/>
        <end position="21"/>
    </location>
</feature>
<dbReference type="AlphaFoldDB" id="A0A9P6WA16"/>
<keyword evidence="1" id="KW-0540">Nuclease</keyword>
<dbReference type="GO" id="GO:0000175">
    <property type="term" value="F:3'-5'-RNA exonuclease activity"/>
    <property type="evidence" value="ECO:0007669"/>
    <property type="project" value="TreeGrafter"/>
</dbReference>